<feature type="transmembrane region" description="Helical" evidence="7">
    <location>
        <begin position="243"/>
        <end position="269"/>
    </location>
</feature>
<evidence type="ECO:0000256" key="2">
    <source>
        <dbReference type="ARBA" id="ARBA00022448"/>
    </source>
</evidence>
<dbReference type="InterPro" id="IPR000515">
    <property type="entry name" value="MetI-like"/>
</dbReference>
<feature type="transmembrane region" description="Helical" evidence="7">
    <location>
        <begin position="289"/>
        <end position="315"/>
    </location>
</feature>
<dbReference type="eggNOG" id="COG0601">
    <property type="taxonomic scope" value="Bacteria"/>
</dbReference>
<keyword evidence="5 7" id="KW-1133">Transmembrane helix</keyword>
<evidence type="ECO:0000259" key="8">
    <source>
        <dbReference type="PROSITE" id="PS50928"/>
    </source>
</evidence>
<comment type="subcellular location">
    <subcellularLocation>
        <location evidence="1 7">Cell membrane</location>
        <topology evidence="1 7">Multi-pass membrane protein</topology>
    </subcellularLocation>
</comment>
<comment type="similarity">
    <text evidence="7">Belongs to the binding-protein-dependent transport system permease family.</text>
</comment>
<dbReference type="Proteomes" id="UP000029579">
    <property type="component" value="Unassembled WGS sequence"/>
</dbReference>
<dbReference type="PANTHER" id="PTHR43163:SF6">
    <property type="entry name" value="DIPEPTIDE TRANSPORT SYSTEM PERMEASE PROTEIN DPPB-RELATED"/>
    <property type="match status" value="1"/>
</dbReference>
<gene>
    <name evidence="9" type="ORF">HMPREF1630_06495</name>
</gene>
<keyword evidence="2 7" id="KW-0813">Transport</keyword>
<dbReference type="GO" id="GO:0005886">
    <property type="term" value="C:plasma membrane"/>
    <property type="evidence" value="ECO:0007669"/>
    <property type="project" value="UniProtKB-SubCell"/>
</dbReference>
<keyword evidence="4 7" id="KW-0812">Transmembrane</keyword>
<feature type="transmembrane region" description="Helical" evidence="7">
    <location>
        <begin position="189"/>
        <end position="206"/>
    </location>
</feature>
<dbReference type="EMBL" id="JRMW01000037">
    <property type="protein sequence ID" value="KGF03694.1"/>
    <property type="molecule type" value="Genomic_DNA"/>
</dbReference>
<feature type="domain" description="ABC transmembrane type-1" evidence="8">
    <location>
        <begin position="98"/>
        <end position="312"/>
    </location>
</feature>
<dbReference type="SUPFAM" id="SSF161098">
    <property type="entry name" value="MetI-like"/>
    <property type="match status" value="1"/>
</dbReference>
<evidence type="ECO:0000256" key="7">
    <source>
        <dbReference type="RuleBase" id="RU363032"/>
    </source>
</evidence>
<feature type="transmembrane region" description="Helical" evidence="7">
    <location>
        <begin position="137"/>
        <end position="160"/>
    </location>
</feature>
<dbReference type="AlphaFoldDB" id="A0A095Z5D6"/>
<protein>
    <submittedName>
        <fullName evidence="9">ABC transporter permease</fullName>
    </submittedName>
</protein>
<dbReference type="PROSITE" id="PS50928">
    <property type="entry name" value="ABC_TM1"/>
    <property type="match status" value="1"/>
</dbReference>
<organism evidence="9 10">
    <name type="scientific">Anaerococcus lactolyticus S7-1-13</name>
    <dbReference type="NCBI Taxonomy" id="1284686"/>
    <lineage>
        <taxon>Bacteria</taxon>
        <taxon>Bacillati</taxon>
        <taxon>Bacillota</taxon>
        <taxon>Tissierellia</taxon>
        <taxon>Tissierellales</taxon>
        <taxon>Peptoniphilaceae</taxon>
        <taxon>Anaerococcus</taxon>
    </lineage>
</organism>
<dbReference type="Gene3D" id="1.10.3720.10">
    <property type="entry name" value="MetI-like"/>
    <property type="match status" value="1"/>
</dbReference>
<evidence type="ECO:0000256" key="1">
    <source>
        <dbReference type="ARBA" id="ARBA00004651"/>
    </source>
</evidence>
<evidence type="ECO:0000256" key="5">
    <source>
        <dbReference type="ARBA" id="ARBA00022989"/>
    </source>
</evidence>
<dbReference type="InterPro" id="IPR035906">
    <property type="entry name" value="MetI-like_sf"/>
</dbReference>
<comment type="caution">
    <text evidence="9">The sequence shown here is derived from an EMBL/GenBank/DDBJ whole genome shotgun (WGS) entry which is preliminary data.</text>
</comment>
<name>A0A095Z5D6_9FIRM</name>
<dbReference type="OrthoDB" id="24153at2"/>
<keyword evidence="3" id="KW-1003">Cell membrane</keyword>
<dbReference type="CDD" id="cd06261">
    <property type="entry name" value="TM_PBP2"/>
    <property type="match status" value="1"/>
</dbReference>
<reference evidence="9 10" key="1">
    <citation type="submission" date="2014-07" db="EMBL/GenBank/DDBJ databases">
        <authorList>
            <person name="McCorrison J."/>
            <person name="Sanka R."/>
            <person name="Torralba M."/>
            <person name="Gillis M."/>
            <person name="Haft D.H."/>
            <person name="Methe B."/>
            <person name="Sutton G."/>
            <person name="Nelson K.E."/>
        </authorList>
    </citation>
    <scope>NUCLEOTIDE SEQUENCE [LARGE SCALE GENOMIC DNA]</scope>
    <source>
        <strain evidence="9 10">S7-1-13</strain>
    </source>
</reference>
<dbReference type="RefSeq" id="WP_037328149.1">
    <property type="nucleotide sequence ID" value="NZ_JRMW01000037.1"/>
</dbReference>
<evidence type="ECO:0000256" key="6">
    <source>
        <dbReference type="ARBA" id="ARBA00023136"/>
    </source>
</evidence>
<proteinExistence type="inferred from homology"/>
<feature type="transmembrane region" description="Helical" evidence="7">
    <location>
        <begin position="102"/>
        <end position="125"/>
    </location>
</feature>
<evidence type="ECO:0000313" key="9">
    <source>
        <dbReference type="EMBL" id="KGF03694.1"/>
    </source>
</evidence>
<evidence type="ECO:0000256" key="3">
    <source>
        <dbReference type="ARBA" id="ARBA00022475"/>
    </source>
</evidence>
<evidence type="ECO:0000313" key="10">
    <source>
        <dbReference type="Proteomes" id="UP000029579"/>
    </source>
</evidence>
<dbReference type="GO" id="GO:0055085">
    <property type="term" value="P:transmembrane transport"/>
    <property type="evidence" value="ECO:0007669"/>
    <property type="project" value="InterPro"/>
</dbReference>
<accession>A0A095Z5D6</accession>
<dbReference type="PANTHER" id="PTHR43163">
    <property type="entry name" value="DIPEPTIDE TRANSPORT SYSTEM PERMEASE PROTEIN DPPB-RELATED"/>
    <property type="match status" value="1"/>
</dbReference>
<evidence type="ECO:0000256" key="4">
    <source>
        <dbReference type="ARBA" id="ARBA00022692"/>
    </source>
</evidence>
<sequence length="327" mass="36121">MTKRIVKELFLFLLLILAVSFISFLLLDLSPIDPVASFARAKSIGLSPSQKQELIKQWGLDQPLMIRFISWIKHLIRGDLGVSNIYGREVIDIIREGFSRSILLMALAWIFQGLVGIGLGIVSGANAGKLKDKIIKAYAIVFASTPSFWVGILLIIVFSLKLKIFPSSMGSPVGVLKADITFVDTLKHLALPALTLILVGVSNLILHTRSKVIDILNSDYVLYAKARGMKKSQILNKFAFKNLVLPGLSLLFTSFSELFSGTVLVENVFNYPGIGNLTVQAGLRGDAPLLLGLVLFSGVFVYLGNRICDLLYLVIDPRIRRMDETRK</sequence>
<keyword evidence="6 7" id="KW-0472">Membrane</keyword>
<dbReference type="Pfam" id="PF00528">
    <property type="entry name" value="BPD_transp_1"/>
    <property type="match status" value="1"/>
</dbReference>